<dbReference type="Proteomes" id="UP000236291">
    <property type="component" value="Unassembled WGS sequence"/>
</dbReference>
<proteinExistence type="predicted"/>
<reference evidence="2 3" key="2">
    <citation type="journal article" date="2017" name="Front. Plant Sci.">
        <title>Gene Classification and Mining of Molecular Markers Useful in Red Clover (Trifolium pratense) Breeding.</title>
        <authorList>
            <person name="Istvanek J."/>
            <person name="Dluhosova J."/>
            <person name="Dluhos P."/>
            <person name="Patkova L."/>
            <person name="Nedelnik J."/>
            <person name="Repkova J."/>
        </authorList>
    </citation>
    <scope>NUCLEOTIDE SEQUENCE [LARGE SCALE GENOMIC DNA]</scope>
    <source>
        <strain evidence="3">cv. Tatra</strain>
        <tissue evidence="2">Young leaves</tissue>
    </source>
</reference>
<sequence>MVASSLCTRCSNEEETVCTLKTFATQGITCLPHAFGGLGGTETHLAYPIQIFHFIALKWRSKTSSTFNICFPTLNSSTRDDRAGFGGLLRSSAGNWIRGYSDFIPHSSEILYAELTALFHGLSLARSMNFTDVICYSDSLLCVKILHESTPKFHKHAALIQDIKKFNQPKLVVQSFSYPSGR</sequence>
<dbReference type="AlphaFoldDB" id="A0A2K3L8I3"/>
<dbReference type="GO" id="GO:0003676">
    <property type="term" value="F:nucleic acid binding"/>
    <property type="evidence" value="ECO:0007669"/>
    <property type="project" value="InterPro"/>
</dbReference>
<reference evidence="2 3" key="1">
    <citation type="journal article" date="2014" name="Am. J. Bot.">
        <title>Genome assembly and annotation for red clover (Trifolium pratense; Fabaceae).</title>
        <authorList>
            <person name="Istvanek J."/>
            <person name="Jaros M."/>
            <person name="Krenek A."/>
            <person name="Repkova J."/>
        </authorList>
    </citation>
    <scope>NUCLEOTIDE SEQUENCE [LARGE SCALE GENOMIC DNA]</scope>
    <source>
        <strain evidence="3">cv. Tatra</strain>
        <tissue evidence="2">Young leaves</tissue>
    </source>
</reference>
<dbReference type="PANTHER" id="PTHR47723:SF19">
    <property type="entry name" value="POLYNUCLEOTIDYL TRANSFERASE, RIBONUCLEASE H-LIKE SUPERFAMILY PROTEIN"/>
    <property type="match status" value="1"/>
</dbReference>
<dbReference type="InterPro" id="IPR012337">
    <property type="entry name" value="RNaseH-like_sf"/>
</dbReference>
<dbReference type="InterPro" id="IPR036397">
    <property type="entry name" value="RNaseH_sf"/>
</dbReference>
<evidence type="ECO:0000313" key="3">
    <source>
        <dbReference type="Proteomes" id="UP000236291"/>
    </source>
</evidence>
<comment type="caution">
    <text evidence="2">The sequence shown here is derived from an EMBL/GenBank/DDBJ whole genome shotgun (WGS) entry which is preliminary data.</text>
</comment>
<feature type="domain" description="RNase H type-1" evidence="1">
    <location>
        <begin position="78"/>
        <end position="168"/>
    </location>
</feature>
<dbReference type="SUPFAM" id="SSF53098">
    <property type="entry name" value="Ribonuclease H-like"/>
    <property type="match status" value="1"/>
</dbReference>
<dbReference type="Pfam" id="PF13456">
    <property type="entry name" value="RVT_3"/>
    <property type="match status" value="1"/>
</dbReference>
<dbReference type="Gene3D" id="3.30.420.10">
    <property type="entry name" value="Ribonuclease H-like superfamily/Ribonuclease H"/>
    <property type="match status" value="1"/>
</dbReference>
<dbReference type="InterPro" id="IPR002156">
    <property type="entry name" value="RNaseH_domain"/>
</dbReference>
<dbReference type="PANTHER" id="PTHR47723">
    <property type="entry name" value="OS05G0353850 PROTEIN"/>
    <property type="match status" value="1"/>
</dbReference>
<dbReference type="InterPro" id="IPR044730">
    <property type="entry name" value="RNase_H-like_dom_plant"/>
</dbReference>
<dbReference type="InterPro" id="IPR053151">
    <property type="entry name" value="RNase_H-like"/>
</dbReference>
<organism evidence="2 3">
    <name type="scientific">Trifolium pratense</name>
    <name type="common">Red clover</name>
    <dbReference type="NCBI Taxonomy" id="57577"/>
    <lineage>
        <taxon>Eukaryota</taxon>
        <taxon>Viridiplantae</taxon>
        <taxon>Streptophyta</taxon>
        <taxon>Embryophyta</taxon>
        <taxon>Tracheophyta</taxon>
        <taxon>Spermatophyta</taxon>
        <taxon>Magnoliopsida</taxon>
        <taxon>eudicotyledons</taxon>
        <taxon>Gunneridae</taxon>
        <taxon>Pentapetalae</taxon>
        <taxon>rosids</taxon>
        <taxon>fabids</taxon>
        <taxon>Fabales</taxon>
        <taxon>Fabaceae</taxon>
        <taxon>Papilionoideae</taxon>
        <taxon>50 kb inversion clade</taxon>
        <taxon>NPAAA clade</taxon>
        <taxon>Hologalegina</taxon>
        <taxon>IRL clade</taxon>
        <taxon>Trifolieae</taxon>
        <taxon>Trifolium</taxon>
    </lineage>
</organism>
<gene>
    <name evidence="2" type="ORF">L195_g030779</name>
</gene>
<evidence type="ECO:0000259" key="1">
    <source>
        <dbReference type="Pfam" id="PF13456"/>
    </source>
</evidence>
<protein>
    <submittedName>
        <fullName evidence="2">Ribonuclease H</fullName>
    </submittedName>
</protein>
<dbReference type="GO" id="GO:0004523">
    <property type="term" value="F:RNA-DNA hybrid ribonuclease activity"/>
    <property type="evidence" value="ECO:0007669"/>
    <property type="project" value="InterPro"/>
</dbReference>
<dbReference type="EMBL" id="ASHM01028175">
    <property type="protein sequence ID" value="PNX74850.1"/>
    <property type="molecule type" value="Genomic_DNA"/>
</dbReference>
<evidence type="ECO:0000313" key="2">
    <source>
        <dbReference type="EMBL" id="PNX74850.1"/>
    </source>
</evidence>
<dbReference type="CDD" id="cd06222">
    <property type="entry name" value="RNase_H_like"/>
    <property type="match status" value="1"/>
</dbReference>
<accession>A0A2K3L8I3</accession>
<name>A0A2K3L8I3_TRIPR</name>